<evidence type="ECO:0000256" key="1">
    <source>
        <dbReference type="SAM" id="MobiDB-lite"/>
    </source>
</evidence>
<dbReference type="InterPro" id="IPR039422">
    <property type="entry name" value="MarR/SlyA-like"/>
</dbReference>
<feature type="region of interest" description="Disordered" evidence="1">
    <location>
        <begin position="150"/>
        <end position="172"/>
    </location>
</feature>
<dbReference type="Pfam" id="PF12802">
    <property type="entry name" value="MarR_2"/>
    <property type="match status" value="1"/>
</dbReference>
<organism evidence="3 4">
    <name type="scientific">Paracidobacterium acidisoli</name>
    <dbReference type="NCBI Taxonomy" id="2303751"/>
    <lineage>
        <taxon>Bacteria</taxon>
        <taxon>Pseudomonadati</taxon>
        <taxon>Acidobacteriota</taxon>
        <taxon>Terriglobia</taxon>
        <taxon>Terriglobales</taxon>
        <taxon>Acidobacteriaceae</taxon>
        <taxon>Paracidobacterium</taxon>
    </lineage>
</organism>
<dbReference type="InterPro" id="IPR000835">
    <property type="entry name" value="HTH_MarR-typ"/>
</dbReference>
<evidence type="ECO:0000259" key="2">
    <source>
        <dbReference type="PROSITE" id="PS50995"/>
    </source>
</evidence>
<dbReference type="PRINTS" id="PR00598">
    <property type="entry name" value="HTHMARR"/>
</dbReference>
<dbReference type="InterPro" id="IPR036388">
    <property type="entry name" value="WH-like_DNA-bd_sf"/>
</dbReference>
<protein>
    <submittedName>
        <fullName evidence="3">MarR family transcriptional regulator</fullName>
    </submittedName>
</protein>
<dbReference type="GO" id="GO:0006950">
    <property type="term" value="P:response to stress"/>
    <property type="evidence" value="ECO:0007669"/>
    <property type="project" value="TreeGrafter"/>
</dbReference>
<dbReference type="PROSITE" id="PS50995">
    <property type="entry name" value="HTH_MARR_2"/>
    <property type="match status" value="1"/>
</dbReference>
<dbReference type="PANTHER" id="PTHR33164">
    <property type="entry name" value="TRANSCRIPTIONAL REGULATOR, MARR FAMILY"/>
    <property type="match status" value="1"/>
</dbReference>
<comment type="caution">
    <text evidence="3">The sequence shown here is derived from an EMBL/GenBank/DDBJ whole genome shotgun (WGS) entry which is preliminary data.</text>
</comment>
<keyword evidence="4" id="KW-1185">Reference proteome</keyword>
<dbReference type="EMBL" id="QVQT01000003">
    <property type="protein sequence ID" value="RFU16906.1"/>
    <property type="molecule type" value="Genomic_DNA"/>
</dbReference>
<reference evidence="3 4" key="1">
    <citation type="submission" date="2018-08" db="EMBL/GenBank/DDBJ databases">
        <title>Acidipila sp. 4G-K13, an acidobacterium isolated from forest soil.</title>
        <authorList>
            <person name="Gao Z.-H."/>
            <person name="Qiu L.-H."/>
        </authorList>
    </citation>
    <scope>NUCLEOTIDE SEQUENCE [LARGE SCALE GENOMIC DNA]</scope>
    <source>
        <strain evidence="3 4">4G-K13</strain>
    </source>
</reference>
<evidence type="ECO:0000313" key="3">
    <source>
        <dbReference type="EMBL" id="RFU16906.1"/>
    </source>
</evidence>
<dbReference type="Gene3D" id="1.10.10.10">
    <property type="entry name" value="Winged helix-like DNA-binding domain superfamily/Winged helix DNA-binding domain"/>
    <property type="match status" value="1"/>
</dbReference>
<dbReference type="Proteomes" id="UP000264702">
    <property type="component" value="Unassembled WGS sequence"/>
</dbReference>
<dbReference type="OrthoDB" id="121669at2"/>
<gene>
    <name evidence="3" type="ORF">D0Y96_09220</name>
</gene>
<accession>A0A372IPR8</accession>
<dbReference type="InterPro" id="IPR036390">
    <property type="entry name" value="WH_DNA-bd_sf"/>
</dbReference>
<name>A0A372IPR8_9BACT</name>
<dbReference type="RefSeq" id="WP_117299075.1">
    <property type="nucleotide sequence ID" value="NZ_QVQT02000003.1"/>
</dbReference>
<dbReference type="GO" id="GO:0003700">
    <property type="term" value="F:DNA-binding transcription factor activity"/>
    <property type="evidence" value="ECO:0007669"/>
    <property type="project" value="InterPro"/>
</dbReference>
<sequence length="172" mass="18654">MDLARPPKGAFSALLLAQIGAHAAKKFAERLAPLKLAPAHAGILRRLSLSSALSQRELAAQLGMHASRLVGVIDEMQSMGLVVREGNTGDRRTNSLRLTDQGNEMLGQIRIISQQHNEDLCSALNEEERVTLTSLLQRIADQQGLIRGVHPGYKTLGSRNAGDPGAPRRRQP</sequence>
<dbReference type="AlphaFoldDB" id="A0A372IPR8"/>
<proteinExistence type="predicted"/>
<dbReference type="SUPFAM" id="SSF46785">
    <property type="entry name" value="Winged helix' DNA-binding domain"/>
    <property type="match status" value="1"/>
</dbReference>
<feature type="domain" description="HTH marR-type" evidence="2">
    <location>
        <begin position="1"/>
        <end position="141"/>
    </location>
</feature>
<dbReference type="SMART" id="SM00347">
    <property type="entry name" value="HTH_MARR"/>
    <property type="match status" value="1"/>
</dbReference>
<evidence type="ECO:0000313" key="4">
    <source>
        <dbReference type="Proteomes" id="UP000264702"/>
    </source>
</evidence>
<dbReference type="PANTHER" id="PTHR33164:SF89">
    <property type="entry name" value="MARR FAMILY REGULATORY PROTEIN"/>
    <property type="match status" value="1"/>
</dbReference>